<dbReference type="SUPFAM" id="SSF46785">
    <property type="entry name" value="Winged helix' DNA-binding domain"/>
    <property type="match status" value="1"/>
</dbReference>
<dbReference type="SUPFAM" id="SSF144292">
    <property type="entry name" value="occludin/ELL-like"/>
    <property type="match status" value="1"/>
</dbReference>
<protein>
    <submittedName>
        <fullName evidence="9">RNA polymerase II elongation factor ELL</fullName>
    </submittedName>
</protein>
<feature type="compositionally biased region" description="Basic residues" evidence="7">
    <location>
        <begin position="260"/>
        <end position="275"/>
    </location>
</feature>
<dbReference type="GO" id="GO:0000987">
    <property type="term" value="F:cis-regulatory region sequence-specific DNA binding"/>
    <property type="evidence" value="ECO:0007669"/>
    <property type="project" value="TreeGrafter"/>
</dbReference>
<dbReference type="Pfam" id="PF10390">
    <property type="entry name" value="ELL"/>
    <property type="match status" value="1"/>
</dbReference>
<proteinExistence type="inferred from homology"/>
<evidence type="ECO:0000256" key="5">
    <source>
        <dbReference type="ARBA" id="ARBA00023242"/>
    </source>
</evidence>
<keyword evidence="4" id="KW-0804">Transcription</keyword>
<dbReference type="Gene3D" id="1.10.10.2670">
    <property type="entry name" value="E3 ubiquitin-protein ligase"/>
    <property type="match status" value="1"/>
</dbReference>
<dbReference type="PROSITE" id="PS51980">
    <property type="entry name" value="OCEL"/>
    <property type="match status" value="1"/>
</dbReference>
<evidence type="ECO:0000259" key="8">
    <source>
        <dbReference type="PROSITE" id="PS51980"/>
    </source>
</evidence>
<dbReference type="GO" id="GO:0006368">
    <property type="term" value="P:transcription elongation by RNA polymerase II"/>
    <property type="evidence" value="ECO:0007669"/>
    <property type="project" value="InterPro"/>
</dbReference>
<dbReference type="InterPro" id="IPR031176">
    <property type="entry name" value="ELL/occludin"/>
</dbReference>
<organism evidence="9">
    <name type="scientific">Zeugodacus cucurbitae</name>
    <name type="common">Melon fruit fly</name>
    <name type="synonym">Bactrocera cucurbitae</name>
    <dbReference type="NCBI Taxonomy" id="28588"/>
    <lineage>
        <taxon>Eukaryota</taxon>
        <taxon>Metazoa</taxon>
        <taxon>Ecdysozoa</taxon>
        <taxon>Arthropoda</taxon>
        <taxon>Hexapoda</taxon>
        <taxon>Insecta</taxon>
        <taxon>Pterygota</taxon>
        <taxon>Neoptera</taxon>
        <taxon>Endopterygota</taxon>
        <taxon>Diptera</taxon>
        <taxon>Brachycera</taxon>
        <taxon>Muscomorpha</taxon>
        <taxon>Tephritoidea</taxon>
        <taxon>Tephritidae</taxon>
        <taxon>Zeugodacus</taxon>
        <taxon>Zeugodacus</taxon>
    </lineage>
</organism>
<evidence type="ECO:0000256" key="6">
    <source>
        <dbReference type="PROSITE-ProRule" id="PRU01324"/>
    </source>
</evidence>
<dbReference type="Gene3D" id="6.10.140.340">
    <property type="match status" value="1"/>
</dbReference>
<evidence type="ECO:0000256" key="7">
    <source>
        <dbReference type="SAM" id="MobiDB-lite"/>
    </source>
</evidence>
<keyword evidence="3" id="KW-0805">Transcription regulation</keyword>
<comment type="similarity">
    <text evidence="2 6">Belongs to the ELL/occludin family.</text>
</comment>
<dbReference type="InterPro" id="IPR036390">
    <property type="entry name" value="WH_DNA-bd_sf"/>
</dbReference>
<accession>A0A0A1WU56</accession>
<dbReference type="InterPro" id="IPR019464">
    <property type="entry name" value="ELL_N"/>
</dbReference>
<feature type="domain" description="OCEL" evidence="8">
    <location>
        <begin position="348"/>
        <end position="456"/>
    </location>
</feature>
<dbReference type="PANTHER" id="PTHR23288">
    <property type="entry name" value="OCCLUDIN AND RNA POLYMERASE II ELONGATION FACTOR ELL"/>
    <property type="match status" value="1"/>
</dbReference>
<evidence type="ECO:0000256" key="3">
    <source>
        <dbReference type="ARBA" id="ARBA00023015"/>
    </source>
</evidence>
<keyword evidence="9" id="KW-0648">Protein biosynthesis</keyword>
<dbReference type="AlphaFoldDB" id="A0A0A1WU56"/>
<dbReference type="GO" id="GO:0003746">
    <property type="term" value="F:translation elongation factor activity"/>
    <property type="evidence" value="ECO:0007669"/>
    <property type="project" value="UniProtKB-KW"/>
</dbReference>
<dbReference type="EMBL" id="GBXI01011940">
    <property type="protein sequence ID" value="JAD02352.1"/>
    <property type="molecule type" value="Transcribed_RNA"/>
</dbReference>
<dbReference type="GO" id="GO:0008023">
    <property type="term" value="C:transcription elongation factor complex"/>
    <property type="evidence" value="ECO:0007669"/>
    <property type="project" value="InterPro"/>
</dbReference>
<reference evidence="9" key="2">
    <citation type="journal article" date="2015" name="Gigascience">
        <title>Reconstructing a comprehensive transcriptome assembly of a white-pupal translocated strain of the pest fruit fly Bactrocera cucurbitae.</title>
        <authorList>
            <person name="Sim S.B."/>
            <person name="Calla B."/>
            <person name="Hall B."/>
            <person name="DeRego T."/>
            <person name="Geib S.M."/>
        </authorList>
    </citation>
    <scope>NUCLEOTIDE SEQUENCE</scope>
</reference>
<keyword evidence="9" id="KW-0251">Elongation factor</keyword>
<gene>
    <name evidence="9" type="primary">ELL</name>
    <name evidence="9" type="ORF">g.52573</name>
</gene>
<dbReference type="Pfam" id="PF07303">
    <property type="entry name" value="Occludin_ELL"/>
    <property type="match status" value="1"/>
</dbReference>
<comment type="subcellular location">
    <subcellularLocation>
        <location evidence="1">Nucleus</location>
    </subcellularLocation>
</comment>
<sequence>MENLIVAPMQYEFETILEQNNLENTTDAPNVRLSTAQGKNESQSLNKLSKMDKSLKEKSRLKTNTKQGSVLKVSSGKVPEINRRKIRERIIHLLALKPFKKLELYARLQKEGLRKAEQLVIGNILREIAQLRQNVYSLKNYMWKDVNENWPYYTEQEQQQLKLDKAQNVMNLSTADEVSLISNVSLSSTTSVNRPCEILNKKGFKRTSLDNEEPQVAKKRRISSAPVRNDKNKGPLNSGNVLTQHVTNTTAPKQKENISKRKTTVKTTKRGKKSQNKNVVLQTTFDDTQQKIQDHESVLPTISDIADSDTHQKNQYQERFFPTTSEESDSDTYKKNQHLERFLPATSTKYEGCYTTITSIEQRRQYKADFEEDYEEYFPLLQRVEEVRYIFRELPEQLQQVPEGSAEYEHIKDRIFKEYEILNSEKEIQLKQRFDYLEAKLLYIKQLVDDFDEKLLREKAVQAAMAMAKEYLLQEQQVGQFEDF</sequence>
<name>A0A0A1WU56_ZEUCU</name>
<dbReference type="GO" id="GO:0032968">
    <property type="term" value="P:positive regulation of transcription elongation by RNA polymerase II"/>
    <property type="evidence" value="ECO:0007669"/>
    <property type="project" value="TreeGrafter"/>
</dbReference>
<dbReference type="PANTHER" id="PTHR23288:SF17">
    <property type="entry name" value="RNA POLYMERASE II ELONGATION FACTOR ELL"/>
    <property type="match status" value="1"/>
</dbReference>
<evidence type="ECO:0000256" key="4">
    <source>
        <dbReference type="ARBA" id="ARBA00023163"/>
    </source>
</evidence>
<dbReference type="InterPro" id="IPR010844">
    <property type="entry name" value="Occludin_ELL"/>
</dbReference>
<keyword evidence="5" id="KW-0539">Nucleus</keyword>
<reference evidence="9" key="1">
    <citation type="submission" date="2014-11" db="EMBL/GenBank/DDBJ databases">
        <authorList>
            <person name="Geib S."/>
        </authorList>
    </citation>
    <scope>NUCLEOTIDE SEQUENCE</scope>
</reference>
<evidence type="ECO:0000256" key="2">
    <source>
        <dbReference type="ARBA" id="ARBA00009171"/>
    </source>
</evidence>
<feature type="compositionally biased region" description="Polar residues" evidence="7">
    <location>
        <begin position="235"/>
        <end position="252"/>
    </location>
</feature>
<dbReference type="InterPro" id="IPR042065">
    <property type="entry name" value="E3_ELL-like"/>
</dbReference>
<feature type="region of interest" description="Disordered" evidence="7">
    <location>
        <begin position="210"/>
        <end position="275"/>
    </location>
</feature>
<evidence type="ECO:0000313" key="9">
    <source>
        <dbReference type="EMBL" id="JAD02352.1"/>
    </source>
</evidence>
<dbReference type="GO" id="GO:0042795">
    <property type="term" value="P:snRNA transcription by RNA polymerase II"/>
    <property type="evidence" value="ECO:0007669"/>
    <property type="project" value="TreeGrafter"/>
</dbReference>
<evidence type="ECO:0000256" key="1">
    <source>
        <dbReference type="ARBA" id="ARBA00004123"/>
    </source>
</evidence>